<reference evidence="2" key="1">
    <citation type="submission" date="2017-08" db="EMBL/GenBank/DDBJ databases">
        <authorList>
            <person name="Polle J.E."/>
            <person name="Barry K."/>
            <person name="Cushman J."/>
            <person name="Schmutz J."/>
            <person name="Tran D."/>
            <person name="Hathwaick L.T."/>
            <person name="Yim W.C."/>
            <person name="Jenkins J."/>
            <person name="Mckie-Krisberg Z.M."/>
            <person name="Prochnik S."/>
            <person name="Lindquist E."/>
            <person name="Dockter R.B."/>
            <person name="Adam C."/>
            <person name="Molina H."/>
            <person name="Bunkerborg J."/>
            <person name="Jin E."/>
            <person name="Buchheim M."/>
            <person name="Magnuson J."/>
        </authorList>
    </citation>
    <scope>NUCLEOTIDE SEQUENCE</scope>
    <source>
        <strain evidence="2">CCAP 19/18</strain>
    </source>
</reference>
<comment type="caution">
    <text evidence="2">The sequence shown here is derived from an EMBL/GenBank/DDBJ whole genome shotgun (WGS) entry which is preliminary data.</text>
</comment>
<dbReference type="Proteomes" id="UP000815325">
    <property type="component" value="Unassembled WGS sequence"/>
</dbReference>
<keyword evidence="1" id="KW-0732">Signal</keyword>
<evidence type="ECO:0000313" key="3">
    <source>
        <dbReference type="Proteomes" id="UP000815325"/>
    </source>
</evidence>
<evidence type="ECO:0000256" key="1">
    <source>
        <dbReference type="SAM" id="SignalP"/>
    </source>
</evidence>
<protein>
    <recommendedName>
        <fullName evidence="4">Secreted protein</fullName>
    </recommendedName>
</protein>
<feature type="signal peptide" evidence="1">
    <location>
        <begin position="1"/>
        <end position="27"/>
    </location>
</feature>
<gene>
    <name evidence="2" type="ORF">DUNSADRAFT_3980</name>
</gene>
<dbReference type="EMBL" id="MU069605">
    <property type="protein sequence ID" value="KAF5837725.1"/>
    <property type="molecule type" value="Genomic_DNA"/>
</dbReference>
<proteinExistence type="predicted"/>
<evidence type="ECO:0000313" key="2">
    <source>
        <dbReference type="EMBL" id="KAF5837725.1"/>
    </source>
</evidence>
<feature type="chain" id="PRO_5046379433" description="Secreted protein" evidence="1">
    <location>
        <begin position="28"/>
        <end position="86"/>
    </location>
</feature>
<evidence type="ECO:0008006" key="4">
    <source>
        <dbReference type="Google" id="ProtNLM"/>
    </source>
</evidence>
<accession>A0ABQ7GSZ6</accession>
<keyword evidence="3" id="KW-1185">Reference proteome</keyword>
<sequence>MLNVQFWCFKLWPMPSVLLGSMHSCLGSGMNAGVACLESCLVNVSRSRWAPHQNRPHMPTFTHSLRLLAHLPFGPPTFWPTHLHPW</sequence>
<name>A0ABQ7GSZ6_DUNSA</name>
<organism evidence="2 3">
    <name type="scientific">Dunaliella salina</name>
    <name type="common">Green alga</name>
    <name type="synonym">Protococcus salinus</name>
    <dbReference type="NCBI Taxonomy" id="3046"/>
    <lineage>
        <taxon>Eukaryota</taxon>
        <taxon>Viridiplantae</taxon>
        <taxon>Chlorophyta</taxon>
        <taxon>core chlorophytes</taxon>
        <taxon>Chlorophyceae</taxon>
        <taxon>CS clade</taxon>
        <taxon>Chlamydomonadales</taxon>
        <taxon>Dunaliellaceae</taxon>
        <taxon>Dunaliella</taxon>
    </lineage>
</organism>